<evidence type="ECO:0000256" key="14">
    <source>
        <dbReference type="ARBA" id="ARBA00024380"/>
    </source>
</evidence>
<dbReference type="SUPFAM" id="SSF54373">
    <property type="entry name" value="FAD-linked reductases, C-terminal domain"/>
    <property type="match status" value="1"/>
</dbReference>
<keyword evidence="8 17" id="KW-0274">FAD</keyword>
<dbReference type="GO" id="GO:0005743">
    <property type="term" value="C:mitochondrial inner membrane"/>
    <property type="evidence" value="ECO:0007669"/>
    <property type="project" value="UniProtKB-SubCell"/>
</dbReference>
<reference evidence="19" key="2">
    <citation type="submission" date="2025-08" db="UniProtKB">
        <authorList>
            <consortium name="Ensembl"/>
        </authorList>
    </citation>
    <scope>IDENTIFICATION</scope>
</reference>
<comment type="catalytic activity">
    <reaction evidence="16 17">
        <text>protoporphyrinogen IX + 3 O2 = protoporphyrin IX + 3 H2O2</text>
        <dbReference type="Rhea" id="RHEA:25576"/>
        <dbReference type="ChEBI" id="CHEBI:15379"/>
        <dbReference type="ChEBI" id="CHEBI:16240"/>
        <dbReference type="ChEBI" id="CHEBI:57306"/>
        <dbReference type="ChEBI" id="CHEBI:57307"/>
        <dbReference type="EC" id="1.3.3.4"/>
    </reaction>
</comment>
<evidence type="ECO:0000256" key="4">
    <source>
        <dbReference type="ARBA" id="ARBA00010551"/>
    </source>
</evidence>
<evidence type="ECO:0000256" key="3">
    <source>
        <dbReference type="ARBA" id="ARBA00005073"/>
    </source>
</evidence>
<dbReference type="SUPFAM" id="SSF51905">
    <property type="entry name" value="FAD/NAD(P)-binding domain"/>
    <property type="match status" value="1"/>
</dbReference>
<comment type="pathway">
    <text evidence="3 17">Porphyrin-containing compound metabolism; protoporphyrin-IX biosynthesis; protoporphyrin-IX from protoporphyrinogen-IX: step 1/1.</text>
</comment>
<evidence type="ECO:0000259" key="18">
    <source>
        <dbReference type="Pfam" id="PF01593"/>
    </source>
</evidence>
<keyword evidence="10" id="KW-0496">Mitochondrion</keyword>
<dbReference type="InterPro" id="IPR004572">
    <property type="entry name" value="Protoporphyrinogen_oxidase"/>
</dbReference>
<dbReference type="Gene3D" id="3.50.50.60">
    <property type="entry name" value="FAD/NAD(P)-binding domain"/>
    <property type="match status" value="1"/>
</dbReference>
<dbReference type="GO" id="GO:0005758">
    <property type="term" value="C:mitochondrial intermembrane space"/>
    <property type="evidence" value="ECO:0007669"/>
    <property type="project" value="UniProtKB-ARBA"/>
</dbReference>
<evidence type="ECO:0000256" key="17">
    <source>
        <dbReference type="RuleBase" id="RU367069"/>
    </source>
</evidence>
<proteinExistence type="inferred from homology"/>
<organism evidence="19 20">
    <name type="scientific">Cynoglossus semilaevis</name>
    <name type="common">Tongue sole</name>
    <dbReference type="NCBI Taxonomy" id="244447"/>
    <lineage>
        <taxon>Eukaryota</taxon>
        <taxon>Metazoa</taxon>
        <taxon>Chordata</taxon>
        <taxon>Craniata</taxon>
        <taxon>Vertebrata</taxon>
        <taxon>Euteleostomi</taxon>
        <taxon>Actinopterygii</taxon>
        <taxon>Neopterygii</taxon>
        <taxon>Teleostei</taxon>
        <taxon>Neoteleostei</taxon>
        <taxon>Acanthomorphata</taxon>
        <taxon>Carangaria</taxon>
        <taxon>Pleuronectiformes</taxon>
        <taxon>Pleuronectoidei</taxon>
        <taxon>Cynoglossidae</taxon>
        <taxon>Cynoglossinae</taxon>
        <taxon>Cynoglossus</taxon>
    </lineage>
</organism>
<keyword evidence="7" id="KW-0999">Mitochondrion inner membrane</keyword>
<evidence type="ECO:0000256" key="1">
    <source>
        <dbReference type="ARBA" id="ARBA00002600"/>
    </source>
</evidence>
<dbReference type="STRING" id="244447.ENSCSEP00000015997"/>
<evidence type="ECO:0000256" key="8">
    <source>
        <dbReference type="ARBA" id="ARBA00022827"/>
    </source>
</evidence>
<feature type="domain" description="Amine oxidase" evidence="18">
    <location>
        <begin position="13"/>
        <end position="474"/>
    </location>
</feature>
<comment type="subcellular location">
    <subcellularLocation>
        <location evidence="2">Mitochondrion inner membrane</location>
        <topology evidence="2">Peripheral membrane protein</topology>
        <orientation evidence="2">Intermembrane side</orientation>
    </subcellularLocation>
</comment>
<keyword evidence="6 17" id="KW-0285">Flavoprotein</keyword>
<evidence type="ECO:0000256" key="12">
    <source>
        <dbReference type="ARBA" id="ARBA00023136"/>
    </source>
</evidence>
<dbReference type="InterPro" id="IPR050464">
    <property type="entry name" value="Zeta_carotene_desat/Oxidored"/>
</dbReference>
<sequence length="477" mass="52312">MQTFTVAVLGGGIGGLASSYYLCKNPQVTKVILLESSSRFGGWLQSTRRADGTVFEHGPRGIRSLGAVGRNTLNMVEDLGLEPELLSVNSRHVASRNRFLYIHGQLHSLPKGISGLLRTNPPFSRPLLWNVVNELLVKKSDKDDESVHSFFSRRLGAELADVAVDCLCRGVFAGDSKRLSIRSCLPMLYNAEQRRGSVILGMLLGSDPGPVVSSGPLAQRSIKEWWSQWSLRRGMESLAETICEFLQQSGRVELHTDAAVQHISPSASGWTIQLEDGVVSADHIISALPAKALSSVLPSSCEPLIRELQEINFVTVAVVNLEYEGCVLPLMGFGHLIPSWEDPAVMGIIYDSVTFPEHNRPDGLTTRLTVMMGGAWFQDEFGSPETVTEERLLARAAEAVRIHLQVNTAPCWSRVVLQKDCIPQYYLGHHRRVESMCSFIKDNNLSLSLVGASFNGVSINDVIFSGRTAVDELLGTT</sequence>
<dbReference type="GO" id="GO:0006785">
    <property type="term" value="P:heme B biosynthetic process"/>
    <property type="evidence" value="ECO:0007669"/>
    <property type="project" value="UniProtKB-ARBA"/>
</dbReference>
<keyword evidence="9 17" id="KW-0560">Oxidoreductase</keyword>
<dbReference type="FunFam" id="3.50.50.60:FF:000133">
    <property type="entry name" value="Protoporphyrinogen oxidase"/>
    <property type="match status" value="1"/>
</dbReference>
<evidence type="ECO:0000256" key="5">
    <source>
        <dbReference type="ARBA" id="ARBA00012867"/>
    </source>
</evidence>
<evidence type="ECO:0000313" key="20">
    <source>
        <dbReference type="Proteomes" id="UP000265120"/>
    </source>
</evidence>
<evidence type="ECO:0000256" key="16">
    <source>
        <dbReference type="ARBA" id="ARBA00047554"/>
    </source>
</evidence>
<accession>A0A3P8VNQ2</accession>
<keyword evidence="11 17" id="KW-0350">Heme biosynthesis</keyword>
<dbReference type="Proteomes" id="UP000265120">
    <property type="component" value="Chromosome 13"/>
</dbReference>
<comment type="similarity">
    <text evidence="4 17">Belongs to the protoporphyrinogen/coproporphyrinogen oxidase family. Protoporphyrinogen oxidase subfamily.</text>
</comment>
<dbReference type="GO" id="GO:0006782">
    <property type="term" value="P:protoporphyrinogen IX biosynthetic process"/>
    <property type="evidence" value="ECO:0007669"/>
    <property type="project" value="UniProtKB-UniRule"/>
</dbReference>
<dbReference type="AlphaFoldDB" id="A0A3P8VNQ2"/>
<comment type="cofactor">
    <cofactor evidence="17">
        <name>FAD</name>
        <dbReference type="ChEBI" id="CHEBI:57692"/>
    </cofactor>
    <text evidence="17">Binds 1 FAD per subunit.</text>
</comment>
<dbReference type="PANTHER" id="PTHR42923:SF3">
    <property type="entry name" value="PROTOPORPHYRINOGEN OXIDASE"/>
    <property type="match status" value="1"/>
</dbReference>
<dbReference type="PANTHER" id="PTHR42923">
    <property type="entry name" value="PROTOPORPHYRINOGEN OXIDASE"/>
    <property type="match status" value="1"/>
</dbReference>
<dbReference type="UniPathway" id="UPA00251">
    <property type="reaction ID" value="UER00324"/>
</dbReference>
<dbReference type="Pfam" id="PF01593">
    <property type="entry name" value="Amino_oxidase"/>
    <property type="match status" value="1"/>
</dbReference>
<evidence type="ECO:0000256" key="9">
    <source>
        <dbReference type="ARBA" id="ARBA00023002"/>
    </source>
</evidence>
<evidence type="ECO:0000313" key="19">
    <source>
        <dbReference type="Ensembl" id="ENSCSEP00000015997.1"/>
    </source>
</evidence>
<reference evidence="19" key="3">
    <citation type="submission" date="2025-09" db="UniProtKB">
        <authorList>
            <consortium name="Ensembl"/>
        </authorList>
    </citation>
    <scope>IDENTIFICATION</scope>
</reference>
<keyword evidence="20" id="KW-1185">Reference proteome</keyword>
<protein>
    <recommendedName>
        <fullName evidence="15 17">Protoporphyrinogen oxidase</fullName>
        <ecNumber evidence="5 17">1.3.3.4</ecNumber>
    </recommendedName>
</protein>
<dbReference type="InterPro" id="IPR002937">
    <property type="entry name" value="Amino_oxidase"/>
</dbReference>
<name>A0A3P8VNQ2_CYNSE</name>
<evidence type="ECO:0000256" key="11">
    <source>
        <dbReference type="ARBA" id="ARBA00023133"/>
    </source>
</evidence>
<evidence type="ECO:0000256" key="6">
    <source>
        <dbReference type="ARBA" id="ARBA00022630"/>
    </source>
</evidence>
<evidence type="ECO:0000256" key="2">
    <source>
        <dbReference type="ARBA" id="ARBA00004137"/>
    </source>
</evidence>
<dbReference type="OMA" id="WFDQWFG"/>
<dbReference type="EC" id="1.3.3.4" evidence="5 17"/>
<dbReference type="InParanoid" id="A0A3P8VNQ2"/>
<keyword evidence="13 17" id="KW-0627">Porphyrin biosynthesis</keyword>
<keyword evidence="12" id="KW-0472">Membrane</keyword>
<evidence type="ECO:0000256" key="15">
    <source>
        <dbReference type="ARBA" id="ARBA00044160"/>
    </source>
</evidence>
<comment type="function">
    <text evidence="1 17">Catalyzes the 6-electron oxidation of protoporphyrinogen-IX to form protoporphyrin-IX.</text>
</comment>
<dbReference type="GO" id="GO:0004729">
    <property type="term" value="F:oxygen-dependent protoporphyrinogen oxidase activity"/>
    <property type="evidence" value="ECO:0007669"/>
    <property type="project" value="UniProtKB-UniRule"/>
</dbReference>
<evidence type="ECO:0000256" key="10">
    <source>
        <dbReference type="ARBA" id="ARBA00023128"/>
    </source>
</evidence>
<dbReference type="Ensembl" id="ENSCSET00000016200.1">
    <property type="protein sequence ID" value="ENSCSEP00000015997.1"/>
    <property type="gene ID" value="ENSCSEG00000010271.1"/>
</dbReference>
<comment type="subunit">
    <text evidence="14">Monomer. Homodimer.</text>
</comment>
<dbReference type="InterPro" id="IPR036188">
    <property type="entry name" value="FAD/NAD-bd_sf"/>
</dbReference>
<evidence type="ECO:0000256" key="13">
    <source>
        <dbReference type="ARBA" id="ARBA00023244"/>
    </source>
</evidence>
<dbReference type="GeneTree" id="ENSGT00390000008744"/>
<dbReference type="NCBIfam" id="TIGR00562">
    <property type="entry name" value="proto_IX_ox"/>
    <property type="match status" value="1"/>
</dbReference>
<evidence type="ECO:0000256" key="7">
    <source>
        <dbReference type="ARBA" id="ARBA00022792"/>
    </source>
</evidence>
<reference evidence="19 20" key="1">
    <citation type="journal article" date="2014" name="Nat. Genet.">
        <title>Whole-genome sequence of a flatfish provides insights into ZW sex chromosome evolution and adaptation to a benthic lifestyle.</title>
        <authorList>
            <person name="Chen S."/>
            <person name="Zhang G."/>
            <person name="Shao C."/>
            <person name="Huang Q."/>
            <person name="Liu G."/>
            <person name="Zhang P."/>
            <person name="Song W."/>
            <person name="An N."/>
            <person name="Chalopin D."/>
            <person name="Volff J.N."/>
            <person name="Hong Y."/>
            <person name="Li Q."/>
            <person name="Sha Z."/>
            <person name="Zhou H."/>
            <person name="Xie M."/>
            <person name="Yu Q."/>
            <person name="Liu Y."/>
            <person name="Xiang H."/>
            <person name="Wang N."/>
            <person name="Wu K."/>
            <person name="Yang C."/>
            <person name="Zhou Q."/>
            <person name="Liao X."/>
            <person name="Yang L."/>
            <person name="Hu Q."/>
            <person name="Zhang J."/>
            <person name="Meng L."/>
            <person name="Jin L."/>
            <person name="Tian Y."/>
            <person name="Lian J."/>
            <person name="Yang J."/>
            <person name="Miao G."/>
            <person name="Liu S."/>
            <person name="Liang Z."/>
            <person name="Yan F."/>
            <person name="Li Y."/>
            <person name="Sun B."/>
            <person name="Zhang H."/>
            <person name="Zhang J."/>
            <person name="Zhu Y."/>
            <person name="Du M."/>
            <person name="Zhao Y."/>
            <person name="Schartl M."/>
            <person name="Tang Q."/>
            <person name="Wang J."/>
        </authorList>
    </citation>
    <scope>NUCLEOTIDE SEQUENCE</scope>
</reference>